<dbReference type="EMBL" id="PYDT01000001">
    <property type="protein sequence ID" value="THU73824.1"/>
    <property type="molecule type" value="Genomic_DNA"/>
</dbReference>
<organism evidence="6 7">
    <name type="scientific">Musa balbisiana</name>
    <name type="common">Banana</name>
    <dbReference type="NCBI Taxonomy" id="52838"/>
    <lineage>
        <taxon>Eukaryota</taxon>
        <taxon>Viridiplantae</taxon>
        <taxon>Streptophyta</taxon>
        <taxon>Embryophyta</taxon>
        <taxon>Tracheophyta</taxon>
        <taxon>Spermatophyta</taxon>
        <taxon>Magnoliopsida</taxon>
        <taxon>Liliopsida</taxon>
        <taxon>Zingiberales</taxon>
        <taxon>Musaceae</taxon>
        <taxon>Musa</taxon>
    </lineage>
</organism>
<dbReference type="STRING" id="52838.A0A4S8KEZ1"/>
<dbReference type="FunFam" id="3.10.20.90:FF:000298">
    <property type="entry name" value="BAG family molecular chaperone regulator 1"/>
    <property type="match status" value="1"/>
</dbReference>
<dbReference type="PROSITE" id="PS51035">
    <property type="entry name" value="BAG"/>
    <property type="match status" value="1"/>
</dbReference>
<comment type="caution">
    <text evidence="6">The sequence shown here is derived from an EMBL/GenBank/DDBJ whole genome shotgun (WGS) entry which is preliminary data.</text>
</comment>
<dbReference type="InterPro" id="IPR036533">
    <property type="entry name" value="BAG_dom_sf"/>
</dbReference>
<protein>
    <recommendedName>
        <fullName evidence="8">Ubiquitin-like domain-containing protein</fullName>
    </recommendedName>
</protein>
<name>A0A4S8KEZ1_MUSBA</name>
<gene>
    <name evidence="6" type="ORF">C4D60_Mb04t26920</name>
</gene>
<feature type="region of interest" description="Disordered" evidence="3">
    <location>
        <begin position="231"/>
        <end position="296"/>
    </location>
</feature>
<evidence type="ECO:0000259" key="4">
    <source>
        <dbReference type="PROSITE" id="PS50053"/>
    </source>
</evidence>
<keyword evidence="7" id="KW-1185">Reference proteome</keyword>
<reference evidence="6 7" key="1">
    <citation type="journal article" date="2019" name="Nat. Plants">
        <title>Genome sequencing of Musa balbisiana reveals subgenome evolution and function divergence in polyploid bananas.</title>
        <authorList>
            <person name="Yao X."/>
        </authorList>
    </citation>
    <scope>NUCLEOTIDE SEQUENCE [LARGE SCALE GENOMIC DNA]</scope>
    <source>
        <strain evidence="7">cv. DH-PKW</strain>
        <tissue evidence="6">Leaves</tissue>
    </source>
</reference>
<dbReference type="PANTHER" id="PTHR12329">
    <property type="entry name" value="BCL2-ASSOCIATED ATHANOGENE"/>
    <property type="match status" value="1"/>
</dbReference>
<dbReference type="InterPro" id="IPR003103">
    <property type="entry name" value="BAG_domain"/>
</dbReference>
<dbReference type="Proteomes" id="UP000317650">
    <property type="component" value="Chromosome 4"/>
</dbReference>
<dbReference type="SMART" id="SM00264">
    <property type="entry name" value="BAG"/>
    <property type="match status" value="1"/>
</dbReference>
<evidence type="ECO:0000256" key="2">
    <source>
        <dbReference type="ARBA" id="ARBA00058673"/>
    </source>
</evidence>
<accession>A0A4S8KEZ1</accession>
<dbReference type="Gene3D" id="3.10.20.90">
    <property type="entry name" value="Phosphatidylinositol 3-kinase Catalytic Subunit, Chain A, domain 1"/>
    <property type="match status" value="1"/>
</dbReference>
<dbReference type="PANTHER" id="PTHR12329:SF11">
    <property type="entry name" value="BAG FAMILY MOLECULAR CHAPERONE REGULATOR 1"/>
    <property type="match status" value="1"/>
</dbReference>
<dbReference type="Pfam" id="PF02179">
    <property type="entry name" value="BAG"/>
    <property type="match status" value="1"/>
</dbReference>
<feature type="region of interest" description="Disordered" evidence="3">
    <location>
        <begin position="1"/>
        <end position="30"/>
    </location>
</feature>
<evidence type="ECO:0000259" key="5">
    <source>
        <dbReference type="PROSITE" id="PS51035"/>
    </source>
</evidence>
<proteinExistence type="predicted"/>
<dbReference type="GO" id="GO:0050821">
    <property type="term" value="P:protein stabilization"/>
    <property type="evidence" value="ECO:0007669"/>
    <property type="project" value="TreeGrafter"/>
</dbReference>
<sequence length="341" mass="38487">MKSKMRSRTGERAAAFSPIKESPPAEKAAEWEVRPGGMLVQKRDPDADAVAAPVPAIRVKVKYGAVYHEIYISSQATFGELKKVLSARTGLHPLDMKLMYKDKERESTAFLDIAGLKDKSKVVLVEDSTAQAKRLLEMRKTDKMEKAAKSISAISLEVDRLASKVSALDGIVNKGGRVVETDVTNLIDSLMNELIKLDAIVADGDAKLQKRTQIRRVQKYVETLDAIKIKNWMPRGNGPPGKEQPRWPQPMQQRRDSQPQHQQQKMHLQQSQNQYQHQNRHQPPQSHFQQQQQQLNKLPQQAVVLSSMNWETFDSLFTTSTSTPTAAANSTTHARLDWELF</sequence>
<dbReference type="SUPFAM" id="SSF63491">
    <property type="entry name" value="BAG domain"/>
    <property type="match status" value="1"/>
</dbReference>
<dbReference type="GO" id="GO:0000774">
    <property type="term" value="F:adenyl-nucleotide exchange factor activity"/>
    <property type="evidence" value="ECO:0007669"/>
    <property type="project" value="TreeGrafter"/>
</dbReference>
<dbReference type="GO" id="GO:0051087">
    <property type="term" value="F:protein-folding chaperone binding"/>
    <property type="evidence" value="ECO:0007669"/>
    <property type="project" value="InterPro"/>
</dbReference>
<dbReference type="InterPro" id="IPR029071">
    <property type="entry name" value="Ubiquitin-like_domsf"/>
</dbReference>
<evidence type="ECO:0000313" key="6">
    <source>
        <dbReference type="EMBL" id="THU73824.1"/>
    </source>
</evidence>
<keyword evidence="1" id="KW-0143">Chaperone</keyword>
<dbReference type="InterPro" id="IPR000626">
    <property type="entry name" value="Ubiquitin-like_dom"/>
</dbReference>
<dbReference type="InterPro" id="IPR039773">
    <property type="entry name" value="BAG_chaperone_regulator"/>
</dbReference>
<feature type="compositionally biased region" description="Low complexity" evidence="3">
    <location>
        <begin position="259"/>
        <end position="296"/>
    </location>
</feature>
<feature type="domain" description="Ubiquitin-like" evidence="4">
    <location>
        <begin position="55"/>
        <end position="125"/>
    </location>
</feature>
<evidence type="ECO:0000256" key="1">
    <source>
        <dbReference type="ARBA" id="ARBA00023186"/>
    </source>
</evidence>
<dbReference type="PROSITE" id="PS50053">
    <property type="entry name" value="UBIQUITIN_2"/>
    <property type="match status" value="1"/>
</dbReference>
<feature type="domain" description="BAG" evidence="5">
    <location>
        <begin position="150"/>
        <end position="228"/>
    </location>
</feature>
<dbReference type="AlphaFoldDB" id="A0A4S8KEZ1"/>
<comment type="function">
    <text evidence="2">Co-chaperone that regulates diverse cellular pathways, such as programmed cell death and stress responses.</text>
</comment>
<evidence type="ECO:0000313" key="7">
    <source>
        <dbReference type="Proteomes" id="UP000317650"/>
    </source>
</evidence>
<evidence type="ECO:0000256" key="3">
    <source>
        <dbReference type="SAM" id="MobiDB-lite"/>
    </source>
</evidence>
<evidence type="ECO:0008006" key="8">
    <source>
        <dbReference type="Google" id="ProtNLM"/>
    </source>
</evidence>
<dbReference type="SUPFAM" id="SSF54236">
    <property type="entry name" value="Ubiquitin-like"/>
    <property type="match status" value="1"/>
</dbReference>
<dbReference type="GO" id="GO:0005737">
    <property type="term" value="C:cytoplasm"/>
    <property type="evidence" value="ECO:0007669"/>
    <property type="project" value="TreeGrafter"/>
</dbReference>
<dbReference type="Gene3D" id="1.20.58.120">
    <property type="entry name" value="BAG domain"/>
    <property type="match status" value="1"/>
</dbReference>